<reference evidence="3" key="1">
    <citation type="submission" date="2016-10" db="EMBL/GenBank/DDBJ databases">
        <authorList>
            <person name="Varghese N."/>
            <person name="Submissions S."/>
        </authorList>
    </citation>
    <scope>NUCLEOTIDE SEQUENCE [LARGE SCALE GENOMIC DNA]</scope>
    <source>
        <strain evidence="3">CGMCC 1.11014</strain>
    </source>
</reference>
<dbReference type="NCBIfam" id="TIGR02001">
    <property type="entry name" value="gcw_chp"/>
    <property type="match status" value="1"/>
</dbReference>
<evidence type="ECO:0000313" key="2">
    <source>
        <dbReference type="EMBL" id="SFV06537.1"/>
    </source>
</evidence>
<evidence type="ECO:0000313" key="3">
    <source>
        <dbReference type="Proteomes" id="UP000199391"/>
    </source>
</evidence>
<organism evidence="2 3">
    <name type="scientific">Pseudoduganella namucuonensis</name>
    <dbReference type="NCBI Taxonomy" id="1035707"/>
    <lineage>
        <taxon>Bacteria</taxon>
        <taxon>Pseudomonadati</taxon>
        <taxon>Pseudomonadota</taxon>
        <taxon>Betaproteobacteria</taxon>
        <taxon>Burkholderiales</taxon>
        <taxon>Oxalobacteraceae</taxon>
        <taxon>Telluria group</taxon>
        <taxon>Pseudoduganella</taxon>
    </lineage>
</organism>
<gene>
    <name evidence="2" type="ORF">SAMN05216552_102571</name>
</gene>
<accession>A0A1I7L9Y9</accession>
<dbReference type="Proteomes" id="UP000199391">
    <property type="component" value="Unassembled WGS sequence"/>
</dbReference>
<dbReference type="EMBL" id="FPBO01000025">
    <property type="protein sequence ID" value="SFV06537.1"/>
    <property type="molecule type" value="Genomic_DNA"/>
</dbReference>
<name>A0A1I7L9Y9_9BURK</name>
<evidence type="ECO:0000256" key="1">
    <source>
        <dbReference type="SAM" id="SignalP"/>
    </source>
</evidence>
<feature type="chain" id="PRO_5011774375" evidence="1">
    <location>
        <begin position="34"/>
        <end position="303"/>
    </location>
</feature>
<dbReference type="InterPro" id="IPR010239">
    <property type="entry name" value="CHP02001"/>
</dbReference>
<dbReference type="OrthoDB" id="9793561at2"/>
<keyword evidence="1" id="KW-0732">Signal</keyword>
<protein>
    <submittedName>
        <fullName evidence="2">Uncharacterized protein</fullName>
    </submittedName>
</protein>
<keyword evidence="3" id="KW-1185">Reference proteome</keyword>
<dbReference type="RefSeq" id="WP_093557946.1">
    <property type="nucleotide sequence ID" value="NZ_FPBO01000025.1"/>
</dbReference>
<dbReference type="Pfam" id="PF09694">
    <property type="entry name" value="Gcw_chp"/>
    <property type="match status" value="1"/>
</dbReference>
<proteinExistence type="predicted"/>
<feature type="signal peptide" evidence="1">
    <location>
        <begin position="1"/>
        <end position="33"/>
    </location>
</feature>
<dbReference type="STRING" id="1035707.SAMN05216552_102571"/>
<dbReference type="AlphaFoldDB" id="A0A1I7L9Y9"/>
<sequence length="303" mass="31879">MPHRSPKLNPSHIALAAAALAVCAGLHTGAALAEEAAAPALTAHVDLVSRYVLRGITSTYGPGAPLGNAGADAPESDRAALQWGADWSHPSGYYLGYFGSTVNYSYRRLGQSYSDRSVASFQSAKSVENDLYGGYNGKAGDIGYTVGATGYVYINGKHADAIETKLALSYDAFTLAAQTLLEDVVWGNSGDTYWTLNFSKPLPYELALTASLGYYSYGKEGKYLGTRDTAMGVNCAAGESFFTNGCLAGGRPVSGAFRHLIIGVTRPIGATGLTWGVQAILGGKNRYGVEQKNQLLATLSYGI</sequence>